<name>A0ABP1CAM0_9GAMM</name>
<gene>
    <name evidence="4" type="ORF">MECH1_V1_2507</name>
</gene>
<dbReference type="SUPFAM" id="SSF52540">
    <property type="entry name" value="P-loop containing nucleoside triphosphate hydrolases"/>
    <property type="match status" value="1"/>
</dbReference>
<dbReference type="NCBIfam" id="TIGR03864">
    <property type="entry name" value="PQQ_ABC_ATP"/>
    <property type="match status" value="1"/>
</dbReference>
<dbReference type="Proteomes" id="UP001497493">
    <property type="component" value="Chromosome"/>
</dbReference>
<dbReference type="Pfam" id="PF00005">
    <property type="entry name" value="ABC_tran"/>
    <property type="match status" value="1"/>
</dbReference>
<evidence type="ECO:0000313" key="5">
    <source>
        <dbReference type="Proteomes" id="UP001497493"/>
    </source>
</evidence>
<dbReference type="InterPro" id="IPR003439">
    <property type="entry name" value="ABC_transporter-like_ATP-bd"/>
</dbReference>
<keyword evidence="1" id="KW-0547">Nucleotide-binding</keyword>
<evidence type="ECO:0000313" key="4">
    <source>
        <dbReference type="EMBL" id="CAL1241283.1"/>
    </source>
</evidence>
<accession>A0ABP1CAM0</accession>
<dbReference type="InterPro" id="IPR022467">
    <property type="entry name" value="ABC_transprt_ATP-bd_su_PQQ"/>
</dbReference>
<dbReference type="SMART" id="SM00382">
    <property type="entry name" value="AAA"/>
    <property type="match status" value="1"/>
</dbReference>
<keyword evidence="2 4" id="KW-0067">ATP-binding</keyword>
<evidence type="ECO:0000256" key="2">
    <source>
        <dbReference type="ARBA" id="ARBA00022840"/>
    </source>
</evidence>
<dbReference type="InterPro" id="IPR003593">
    <property type="entry name" value="AAA+_ATPase"/>
</dbReference>
<proteinExistence type="predicted"/>
<protein>
    <submittedName>
        <fullName evidence="4">ABC-2 type transport system ATP-binding protein</fullName>
    </submittedName>
</protein>
<keyword evidence="5" id="KW-1185">Reference proteome</keyword>
<dbReference type="PANTHER" id="PTHR43582:SF2">
    <property type="entry name" value="LINEARMYCIN RESISTANCE ATP-BINDING PROTEIN LNRL"/>
    <property type="match status" value="1"/>
</dbReference>
<dbReference type="GO" id="GO:0005524">
    <property type="term" value="F:ATP binding"/>
    <property type="evidence" value="ECO:0007669"/>
    <property type="project" value="UniProtKB-KW"/>
</dbReference>
<dbReference type="PANTHER" id="PTHR43582">
    <property type="entry name" value="LINEARMYCIN RESISTANCE ATP-BINDING PROTEIN LNRL"/>
    <property type="match status" value="1"/>
</dbReference>
<dbReference type="PROSITE" id="PS50893">
    <property type="entry name" value="ABC_TRANSPORTER_2"/>
    <property type="match status" value="1"/>
</dbReference>
<organism evidence="4 5">
    <name type="scientific">Candidatus Methylocalor cossyra</name>
    <dbReference type="NCBI Taxonomy" id="3108543"/>
    <lineage>
        <taxon>Bacteria</taxon>
        <taxon>Pseudomonadati</taxon>
        <taxon>Pseudomonadota</taxon>
        <taxon>Gammaproteobacteria</taxon>
        <taxon>Methylococcales</taxon>
        <taxon>Methylococcaceae</taxon>
        <taxon>Candidatus Methylocalor</taxon>
    </lineage>
</organism>
<dbReference type="Gene3D" id="3.40.50.300">
    <property type="entry name" value="P-loop containing nucleotide triphosphate hydrolases"/>
    <property type="match status" value="1"/>
</dbReference>
<evidence type="ECO:0000259" key="3">
    <source>
        <dbReference type="PROSITE" id="PS50893"/>
    </source>
</evidence>
<reference evidence="4 5" key="1">
    <citation type="submission" date="2024-04" db="EMBL/GenBank/DDBJ databases">
        <authorList>
            <person name="Cremers G."/>
        </authorList>
    </citation>
    <scope>NUCLEOTIDE SEQUENCE [LARGE SCALE GENOMIC DNA]</scope>
    <source>
        <strain evidence="4">MeCH1-AG</strain>
    </source>
</reference>
<sequence>MSSKFAASPASPPAAKALEVEGLSYAFGQRKVLDRVSFAVDRGCCAILLGPNGAGKTTLFSLITRLYDSREGSIRIAGYDVRKAAGRALAQLGVVFQQPTLDLDLSVLQNLRYHAALHGLGRRQAEQRIREELERQGMYARRGEKVRQLNGGHRRRVEIARALLHEPRLLLLDEPTVGLDVPSRKAIVRYVHELAGSGRVAVLWATHLIDEIDDGDRLIVLHRGRIRAAGSVREVLDQTGSADVGMAFDRLTRDAA</sequence>
<dbReference type="InterPro" id="IPR027417">
    <property type="entry name" value="P-loop_NTPase"/>
</dbReference>
<dbReference type="RefSeq" id="WP_348757813.1">
    <property type="nucleotide sequence ID" value="NZ_OZ026884.1"/>
</dbReference>
<feature type="domain" description="ABC transporter" evidence="3">
    <location>
        <begin position="18"/>
        <end position="248"/>
    </location>
</feature>
<evidence type="ECO:0000256" key="1">
    <source>
        <dbReference type="ARBA" id="ARBA00022741"/>
    </source>
</evidence>
<dbReference type="EMBL" id="OZ026884">
    <property type="protein sequence ID" value="CAL1241283.1"/>
    <property type="molecule type" value="Genomic_DNA"/>
</dbReference>